<feature type="compositionally biased region" description="Pro residues" evidence="1">
    <location>
        <begin position="41"/>
        <end position="50"/>
    </location>
</feature>
<protein>
    <submittedName>
        <fullName evidence="2">Scaffolding protein</fullName>
    </submittedName>
</protein>
<gene>
    <name evidence="2" type="ORF">Draal03_00019</name>
</gene>
<sequence>MTEQVRVNGFNVPAAPEGANQHSREQQPNRPANPNDMQPGFMPPQQPQNPAPTQAPAAPAPAAPAVDPTVAALLAALSGKQADTATAQAPSAPTAPASSDPFVASLSGILNGSGVDVQRAIAKAVEYGDIGLIDKTYIDSVGGKNSEHLMRMAEALVQHTGRESAAAEQACYALAGGESNFRAAVGVFTQHAPKHLQTIISTMMDSGVRAQSDAGAQMIIDFAKGNGGVVQQAGLVTGGAMPGAEAALSKDQFQAELYKLDKNAPGYEQRRGELFGRRAMGKKLGR</sequence>
<dbReference type="EMBL" id="PP179319">
    <property type="protein sequence ID" value="XAI70192.1"/>
    <property type="molecule type" value="Genomic_DNA"/>
</dbReference>
<evidence type="ECO:0000256" key="1">
    <source>
        <dbReference type="SAM" id="MobiDB-lite"/>
    </source>
</evidence>
<organism evidence="2">
    <name type="scientific">Pseudomonas phage Draal03</name>
    <dbReference type="NCBI Taxonomy" id="3138530"/>
    <lineage>
        <taxon>Viruses</taxon>
    </lineage>
</organism>
<accession>A0AAU6W0Y0</accession>
<evidence type="ECO:0000313" key="2">
    <source>
        <dbReference type="EMBL" id="XAI70192.1"/>
    </source>
</evidence>
<feature type="region of interest" description="Disordered" evidence="1">
    <location>
        <begin position="1"/>
        <end position="64"/>
    </location>
</feature>
<reference evidence="2" key="1">
    <citation type="journal article" date="2024" name="J. Gen. Virol.">
        <title>Novel phages of Pseudomonas syringae unveil numerous potential auxiliary metabolic genes.</title>
        <authorList>
            <person name="Feltin C."/>
            <person name="Garneau J.R."/>
            <person name="Morris C.E."/>
            <person name="Berard A."/>
            <person name="Torres-Barcelo C."/>
        </authorList>
    </citation>
    <scope>NUCLEOTIDE SEQUENCE</scope>
</reference>
<proteinExistence type="predicted"/>
<name>A0AAU6W0Y0_9VIRU</name>